<reference evidence="7 8" key="1">
    <citation type="journal article" date="2012" name="BMC Genomics">
        <title>Comparative genomics of the white-rot fungi, Phanerochaete carnosa and P. chrysosporium, to elucidate the genetic basis of the distinct wood types they colonize.</title>
        <authorList>
            <person name="Suzuki H."/>
            <person name="MacDonald J."/>
            <person name="Syed K."/>
            <person name="Salamov A."/>
            <person name="Hori C."/>
            <person name="Aerts A."/>
            <person name="Henrissat B."/>
            <person name="Wiebenga A."/>
            <person name="vanKuyk P.A."/>
            <person name="Barry K."/>
            <person name="Lindquist E."/>
            <person name="LaButti K."/>
            <person name="Lapidus A."/>
            <person name="Lucas S."/>
            <person name="Coutinho P."/>
            <person name="Gong Y."/>
            <person name="Samejima M."/>
            <person name="Mahadevan R."/>
            <person name="Abou-Zaid M."/>
            <person name="de Vries R.P."/>
            <person name="Igarashi K."/>
            <person name="Yadav J.S."/>
            <person name="Grigoriev I.V."/>
            <person name="Master E.R."/>
        </authorList>
    </citation>
    <scope>NUCLEOTIDE SEQUENCE [LARGE SCALE GENOMIC DNA]</scope>
    <source>
        <strain evidence="7 8">HHB-10118-sp</strain>
    </source>
</reference>
<dbReference type="AlphaFoldDB" id="K5X182"/>
<dbReference type="GO" id="GO:0070008">
    <property type="term" value="F:serine-type exopeptidase activity"/>
    <property type="evidence" value="ECO:0007669"/>
    <property type="project" value="InterPro"/>
</dbReference>
<dbReference type="EMBL" id="JH930471">
    <property type="protein sequence ID" value="EKM56517.1"/>
    <property type="molecule type" value="Genomic_DNA"/>
</dbReference>
<keyword evidence="5" id="KW-0325">Glycoprotein</keyword>
<evidence type="ECO:0000313" key="8">
    <source>
        <dbReference type="Proteomes" id="UP000008370"/>
    </source>
</evidence>
<dbReference type="GO" id="GO:0008239">
    <property type="term" value="F:dipeptidyl-peptidase activity"/>
    <property type="evidence" value="ECO:0007669"/>
    <property type="project" value="TreeGrafter"/>
</dbReference>
<accession>K5X182</accession>
<dbReference type="PANTHER" id="PTHR11010">
    <property type="entry name" value="PROTEASE S28 PRO-X CARBOXYPEPTIDASE-RELATED"/>
    <property type="match status" value="1"/>
</dbReference>
<evidence type="ECO:0000256" key="6">
    <source>
        <dbReference type="SAM" id="SignalP"/>
    </source>
</evidence>
<evidence type="ECO:0000256" key="4">
    <source>
        <dbReference type="ARBA" id="ARBA00022801"/>
    </source>
</evidence>
<keyword evidence="4" id="KW-0378">Hydrolase</keyword>
<keyword evidence="2" id="KW-0645">Protease</keyword>
<feature type="chain" id="PRO_5003885987" description="Peptidase S28" evidence="6">
    <location>
        <begin position="20"/>
        <end position="522"/>
    </location>
</feature>
<dbReference type="Proteomes" id="UP000008370">
    <property type="component" value="Unassembled WGS sequence"/>
</dbReference>
<feature type="signal peptide" evidence="6">
    <location>
        <begin position="1"/>
        <end position="19"/>
    </location>
</feature>
<proteinExistence type="inferred from homology"/>
<evidence type="ECO:0000256" key="3">
    <source>
        <dbReference type="ARBA" id="ARBA00022729"/>
    </source>
</evidence>
<sequence>MVFLRGLLVLLPVLATSFAQIRRPNANIPRPPALRPLTGLDGPVYHVSTGTVLPPLNTTYYFDQLIDHTNPSLGTFKQRYWHTWEWYEEGDTGYLGNRSINGQLAQQEHGATIVLEHRYYGLSNPFSDMSDRSLKYHTIQQAIDDLEYFADNVKLPMPGGDNVGPTEAPWVLIGGSYSGALTSWTMVNKPGVFRAGYASSAVVEAMVDFWQYFEPVRQNMPQNCSADVEAVIAHIDNVFTSGNQSQINHIKELFGLSELTHLDDVAGALRYNLWDWQSLAPDTGPNSTFFEFCDALEVKNGTSAPVSGWGVDHALPAWGAFWTNGYLDNLCSDSIADCLGTYNMSNQLYTNISIGNDNRAWTWIVCNNVGWYQESPPAGYPSVVTQLVKPSYDERQCAYFFPETFPNGSLPVPNVAQTNVAYDGWGVQVNQLFFANGRRDPWKYATVSSPDTFVPSTAEQPIALSDGFHCSDLVTANGEADATVKAVQQQGLQAIHGWLQGFKPAKRETRKVSRVEYEREML</sequence>
<evidence type="ECO:0008006" key="9">
    <source>
        <dbReference type="Google" id="ProtNLM"/>
    </source>
</evidence>
<organism evidence="7 8">
    <name type="scientific">Phanerochaete carnosa (strain HHB-10118-sp)</name>
    <name type="common">White-rot fungus</name>
    <name type="synonym">Peniophora carnosa</name>
    <dbReference type="NCBI Taxonomy" id="650164"/>
    <lineage>
        <taxon>Eukaryota</taxon>
        <taxon>Fungi</taxon>
        <taxon>Dikarya</taxon>
        <taxon>Basidiomycota</taxon>
        <taxon>Agaricomycotina</taxon>
        <taxon>Agaricomycetes</taxon>
        <taxon>Polyporales</taxon>
        <taxon>Phanerochaetaceae</taxon>
        <taxon>Phanerochaete</taxon>
    </lineage>
</organism>
<evidence type="ECO:0000313" key="7">
    <source>
        <dbReference type="EMBL" id="EKM56517.1"/>
    </source>
</evidence>
<dbReference type="KEGG" id="pco:PHACADRAFT_183166"/>
<dbReference type="SUPFAM" id="SSF53474">
    <property type="entry name" value="alpha/beta-Hydrolases"/>
    <property type="match status" value="1"/>
</dbReference>
<keyword evidence="3 6" id="KW-0732">Signal</keyword>
<evidence type="ECO:0000256" key="1">
    <source>
        <dbReference type="ARBA" id="ARBA00011079"/>
    </source>
</evidence>
<dbReference type="Gene3D" id="3.40.50.1820">
    <property type="entry name" value="alpha/beta hydrolase"/>
    <property type="match status" value="2"/>
</dbReference>
<protein>
    <recommendedName>
        <fullName evidence="9">Peptidase S28</fullName>
    </recommendedName>
</protein>
<dbReference type="OrthoDB" id="1735038at2759"/>
<dbReference type="Pfam" id="PF05577">
    <property type="entry name" value="Peptidase_S28"/>
    <property type="match status" value="1"/>
</dbReference>
<evidence type="ECO:0000256" key="2">
    <source>
        <dbReference type="ARBA" id="ARBA00022670"/>
    </source>
</evidence>
<comment type="similarity">
    <text evidence="1">Belongs to the peptidase S28 family.</text>
</comment>
<name>K5X182_PHACS</name>
<dbReference type="RefSeq" id="XP_007394363.1">
    <property type="nucleotide sequence ID" value="XM_007394301.1"/>
</dbReference>
<dbReference type="InterPro" id="IPR008758">
    <property type="entry name" value="Peptidase_S28"/>
</dbReference>
<dbReference type="InParanoid" id="K5X182"/>
<keyword evidence="8" id="KW-1185">Reference proteome</keyword>
<dbReference type="GeneID" id="18910130"/>
<dbReference type="GO" id="GO:0006508">
    <property type="term" value="P:proteolysis"/>
    <property type="evidence" value="ECO:0007669"/>
    <property type="project" value="UniProtKB-KW"/>
</dbReference>
<gene>
    <name evidence="7" type="ORF">PHACADRAFT_183166</name>
</gene>
<dbReference type="PANTHER" id="PTHR11010:SF23">
    <property type="entry name" value="SERINE PEPTIDASE"/>
    <property type="match status" value="1"/>
</dbReference>
<dbReference type="InterPro" id="IPR029058">
    <property type="entry name" value="AB_hydrolase_fold"/>
</dbReference>
<dbReference type="HOGENOM" id="CLU_023630_1_1_1"/>
<evidence type="ECO:0000256" key="5">
    <source>
        <dbReference type="ARBA" id="ARBA00023180"/>
    </source>
</evidence>